<evidence type="ECO:0000256" key="1">
    <source>
        <dbReference type="ARBA" id="ARBA00004141"/>
    </source>
</evidence>
<dbReference type="Proteomes" id="UP000274756">
    <property type="component" value="Unassembled WGS sequence"/>
</dbReference>
<feature type="transmembrane region" description="Helical" evidence="5">
    <location>
        <begin position="140"/>
        <end position="158"/>
    </location>
</feature>
<feature type="domain" description="Major facilitator superfamily (MFS) profile" evidence="6">
    <location>
        <begin position="9"/>
        <end position="445"/>
    </location>
</feature>
<dbReference type="InterPro" id="IPR036259">
    <property type="entry name" value="MFS_trans_sf"/>
</dbReference>
<name>A0A0N4UKX6_DRAME</name>
<feature type="transmembrane region" description="Helical" evidence="5">
    <location>
        <begin position="393"/>
        <end position="415"/>
    </location>
</feature>
<proteinExistence type="predicted"/>
<reference evidence="10" key="1">
    <citation type="submission" date="2017-02" db="UniProtKB">
        <authorList>
            <consortium name="WormBaseParasite"/>
        </authorList>
    </citation>
    <scope>IDENTIFICATION</scope>
</reference>
<keyword evidence="4 5" id="KW-0472">Membrane</keyword>
<protein>
    <submittedName>
        <fullName evidence="10">MFS domain-containing protein</fullName>
    </submittedName>
</protein>
<feature type="transmembrane region" description="Helical" evidence="5">
    <location>
        <begin position="421"/>
        <end position="441"/>
    </location>
</feature>
<dbReference type="InterPro" id="IPR005828">
    <property type="entry name" value="MFS_sugar_transport-like"/>
</dbReference>
<dbReference type="GO" id="GO:0016020">
    <property type="term" value="C:membrane"/>
    <property type="evidence" value="ECO:0007669"/>
    <property type="project" value="UniProtKB-SubCell"/>
</dbReference>
<evidence type="ECO:0000256" key="5">
    <source>
        <dbReference type="SAM" id="Phobius"/>
    </source>
</evidence>
<evidence type="ECO:0000313" key="10">
    <source>
        <dbReference type="WBParaSite" id="DME_0000841501-mRNA-1"/>
    </source>
</evidence>
<feature type="transmembrane region" description="Helical" evidence="5">
    <location>
        <begin position="195"/>
        <end position="213"/>
    </location>
</feature>
<dbReference type="AlphaFoldDB" id="A0A0N4UKX6"/>
<dbReference type="OrthoDB" id="5296287at2759"/>
<dbReference type="InterPro" id="IPR005829">
    <property type="entry name" value="Sugar_transporter_CS"/>
</dbReference>
<comment type="subcellular location">
    <subcellularLocation>
        <location evidence="1">Membrane</location>
        <topology evidence="1">Multi-pass membrane protein</topology>
    </subcellularLocation>
</comment>
<keyword evidence="9" id="KW-1185">Reference proteome</keyword>
<dbReference type="PANTHER" id="PTHR24064">
    <property type="entry name" value="SOLUTE CARRIER FAMILY 22 MEMBER"/>
    <property type="match status" value="1"/>
</dbReference>
<organism evidence="8 10">
    <name type="scientific">Dracunculus medinensis</name>
    <name type="common">Guinea worm</name>
    <dbReference type="NCBI Taxonomy" id="318479"/>
    <lineage>
        <taxon>Eukaryota</taxon>
        <taxon>Metazoa</taxon>
        <taxon>Ecdysozoa</taxon>
        <taxon>Nematoda</taxon>
        <taxon>Chromadorea</taxon>
        <taxon>Rhabditida</taxon>
        <taxon>Spirurina</taxon>
        <taxon>Dracunculoidea</taxon>
        <taxon>Dracunculidae</taxon>
        <taxon>Dracunculus</taxon>
    </lineage>
</organism>
<feature type="transmembrane region" description="Helical" evidence="5">
    <location>
        <begin position="110"/>
        <end position="128"/>
    </location>
</feature>
<feature type="transmembrane region" description="Helical" evidence="5">
    <location>
        <begin position="332"/>
        <end position="352"/>
    </location>
</feature>
<feature type="transmembrane region" description="Helical" evidence="5">
    <location>
        <begin position="77"/>
        <end position="98"/>
    </location>
</feature>
<evidence type="ECO:0000313" key="7">
    <source>
        <dbReference type="EMBL" id="VDN60386.1"/>
    </source>
</evidence>
<keyword evidence="3 5" id="KW-1133">Transmembrane helix</keyword>
<evidence type="ECO:0000256" key="2">
    <source>
        <dbReference type="ARBA" id="ARBA00022692"/>
    </source>
</evidence>
<dbReference type="Pfam" id="PF00083">
    <property type="entry name" value="Sugar_tr"/>
    <property type="match status" value="1"/>
</dbReference>
<dbReference type="WBParaSite" id="DME_0000841501-mRNA-1">
    <property type="protein sequence ID" value="DME_0000841501-mRNA-1"/>
    <property type="gene ID" value="DME_0000841501"/>
</dbReference>
<dbReference type="PROSITE" id="PS00217">
    <property type="entry name" value="SUGAR_TRANSPORT_2"/>
    <property type="match status" value="1"/>
</dbReference>
<evidence type="ECO:0000313" key="8">
    <source>
        <dbReference type="Proteomes" id="UP000038040"/>
    </source>
</evidence>
<dbReference type="GO" id="GO:0022857">
    <property type="term" value="F:transmembrane transporter activity"/>
    <property type="evidence" value="ECO:0007669"/>
    <property type="project" value="InterPro"/>
</dbReference>
<sequence>MIFNINRFYFFALLTWQFALFFSSQMIYPIFSNYLPKWRCSRNETFTSDCHIYLSCNQTVSFYSTALEYEWICGPKAYLASLYSQIQFFGVLIGTFLFGTLSDAFGRRPIAILALTTGIVVSFSSAFAPNWQLLLLSRSIVGLSIGGTIVGVCTYIMEMLLPEQRMALRAFFNWGVARLLLTTICYLLPDWRSSSIGNAIAASPALIIILIILPESPTWLHSKGRLEDMRKSEKYIARFANVAYEEKEIQKIEKKAKLIEIIRSPQYAKRLFVLWMMWFTSSYCGYAIDLNSTRISGNLFINQALFSILIAASKIMLVIYDSLNVSFNRRKLHQYAQACVCICFLILSILIIKYNNIMILIINLIGIVFIEYTWDACYLCAVEAMPTNMRASSLGSCSLIARIGALLSPMAFYFVTIWPPSVYLTVVIIGMINLIISYLFLIETKGVILDKVDVGEIDEQEKIPMMRKNDS</sequence>
<dbReference type="Proteomes" id="UP000038040">
    <property type="component" value="Unplaced"/>
</dbReference>
<reference evidence="7 9" key="2">
    <citation type="submission" date="2018-11" db="EMBL/GenBank/DDBJ databases">
        <authorList>
            <consortium name="Pathogen Informatics"/>
        </authorList>
    </citation>
    <scope>NUCLEOTIDE SEQUENCE [LARGE SCALE GENOMIC DNA]</scope>
</reference>
<dbReference type="Gene3D" id="1.20.1250.20">
    <property type="entry name" value="MFS general substrate transporter like domains"/>
    <property type="match status" value="1"/>
</dbReference>
<gene>
    <name evidence="7" type="ORF">DME_LOCUS10359</name>
</gene>
<keyword evidence="2 5" id="KW-0812">Transmembrane</keyword>
<dbReference type="SUPFAM" id="SSF103473">
    <property type="entry name" value="MFS general substrate transporter"/>
    <property type="match status" value="1"/>
</dbReference>
<feature type="transmembrane region" description="Helical" evidence="5">
    <location>
        <begin position="358"/>
        <end position="381"/>
    </location>
</feature>
<evidence type="ECO:0000313" key="9">
    <source>
        <dbReference type="Proteomes" id="UP000274756"/>
    </source>
</evidence>
<dbReference type="InterPro" id="IPR020846">
    <property type="entry name" value="MFS_dom"/>
</dbReference>
<accession>A0A0N4UKX6</accession>
<evidence type="ECO:0000256" key="3">
    <source>
        <dbReference type="ARBA" id="ARBA00022989"/>
    </source>
</evidence>
<dbReference type="EMBL" id="UYYG01001213">
    <property type="protein sequence ID" value="VDN60386.1"/>
    <property type="molecule type" value="Genomic_DNA"/>
</dbReference>
<feature type="transmembrane region" description="Helical" evidence="5">
    <location>
        <begin position="271"/>
        <end position="288"/>
    </location>
</feature>
<evidence type="ECO:0000259" key="6">
    <source>
        <dbReference type="PROSITE" id="PS50850"/>
    </source>
</evidence>
<dbReference type="STRING" id="318479.A0A0N4UKX6"/>
<dbReference type="PROSITE" id="PS50850">
    <property type="entry name" value="MFS"/>
    <property type="match status" value="1"/>
</dbReference>
<feature type="transmembrane region" description="Helical" evidence="5">
    <location>
        <begin position="7"/>
        <end position="28"/>
    </location>
</feature>
<evidence type="ECO:0000256" key="4">
    <source>
        <dbReference type="ARBA" id="ARBA00023136"/>
    </source>
</evidence>
<feature type="transmembrane region" description="Helical" evidence="5">
    <location>
        <begin position="170"/>
        <end position="189"/>
    </location>
</feature>
<feature type="transmembrane region" description="Helical" evidence="5">
    <location>
        <begin position="300"/>
        <end position="320"/>
    </location>
</feature>